<comment type="subcellular location">
    <subcellularLocation>
        <location evidence="1">Membrane</location>
        <topology evidence="1">Multi-pass membrane protein</topology>
    </subcellularLocation>
</comment>
<proteinExistence type="predicted"/>
<dbReference type="PANTHER" id="PTHR12489">
    <property type="entry name" value="LIPOMA HMGIC FUSION PARTNER-LIKE PROTEIN"/>
    <property type="match status" value="1"/>
</dbReference>
<dbReference type="GO" id="GO:0007605">
    <property type="term" value="P:sensory perception of sound"/>
    <property type="evidence" value="ECO:0007669"/>
    <property type="project" value="TreeGrafter"/>
</dbReference>
<keyword evidence="3 5" id="KW-1133">Transmembrane helix</keyword>
<dbReference type="PANTHER" id="PTHR12489:SF21">
    <property type="entry name" value="LHFPL TETRASPAN SUBFAMILY MEMBER 5B"/>
    <property type="match status" value="1"/>
</dbReference>
<dbReference type="Proteomes" id="UP000694621">
    <property type="component" value="Unplaced"/>
</dbReference>
<feature type="transmembrane region" description="Helical" evidence="5">
    <location>
        <begin position="21"/>
        <end position="42"/>
    </location>
</feature>
<evidence type="ECO:0000256" key="4">
    <source>
        <dbReference type="ARBA" id="ARBA00023136"/>
    </source>
</evidence>
<name>A0A8B9LSD1_ASTMX</name>
<feature type="transmembrane region" description="Helical" evidence="5">
    <location>
        <begin position="126"/>
        <end position="146"/>
    </location>
</feature>
<dbReference type="Pfam" id="PF10242">
    <property type="entry name" value="L_HMGIC_fpl"/>
    <property type="match status" value="1"/>
</dbReference>
<keyword evidence="4 5" id="KW-0472">Membrane</keyword>
<sequence length="230" mass="25486">MLPAQEAAKIYHTNYVRNARAIGVLWAIFTICFAIITMVVFIQPYWIGDSVNTPQAGYFGLFYYCIGNPITSELVCKGSVLDFASIPSGAFRTALFFVGTSMLLNVGTMVCFSLFFFCNAGSVYKICAWMQTASAVLMVMGCMIYPDGWNSDEVKRMCGERTDKYTLGNCTIRWAYILAIICILDALILSLLAFTLGNRQDKLLPDDFEVEGEGKSLSCVMASITAPRFI</sequence>
<evidence type="ECO:0000313" key="7">
    <source>
        <dbReference type="Proteomes" id="UP000694621"/>
    </source>
</evidence>
<evidence type="ECO:0000256" key="3">
    <source>
        <dbReference type="ARBA" id="ARBA00022989"/>
    </source>
</evidence>
<evidence type="ECO:0000256" key="5">
    <source>
        <dbReference type="SAM" id="Phobius"/>
    </source>
</evidence>
<evidence type="ECO:0000256" key="2">
    <source>
        <dbReference type="ARBA" id="ARBA00022692"/>
    </source>
</evidence>
<dbReference type="GO" id="GO:0005886">
    <property type="term" value="C:plasma membrane"/>
    <property type="evidence" value="ECO:0007669"/>
    <property type="project" value="TreeGrafter"/>
</dbReference>
<reference evidence="6" key="1">
    <citation type="submission" date="2025-08" db="UniProtKB">
        <authorList>
            <consortium name="Ensembl"/>
        </authorList>
    </citation>
    <scope>IDENTIFICATION</scope>
</reference>
<dbReference type="Ensembl" id="ENSAMXT00005059653.1">
    <property type="protein sequence ID" value="ENSAMXP00005055175.1"/>
    <property type="gene ID" value="ENSAMXG00005024626.1"/>
</dbReference>
<protein>
    <submittedName>
        <fullName evidence="6">LHFPL tetraspan subfamily member 5b</fullName>
    </submittedName>
</protein>
<organism evidence="6 7">
    <name type="scientific">Astyanax mexicanus</name>
    <name type="common">Blind cave fish</name>
    <name type="synonym">Astyanax fasciatus mexicanus</name>
    <dbReference type="NCBI Taxonomy" id="7994"/>
    <lineage>
        <taxon>Eukaryota</taxon>
        <taxon>Metazoa</taxon>
        <taxon>Chordata</taxon>
        <taxon>Craniata</taxon>
        <taxon>Vertebrata</taxon>
        <taxon>Euteleostomi</taxon>
        <taxon>Actinopterygii</taxon>
        <taxon>Neopterygii</taxon>
        <taxon>Teleostei</taxon>
        <taxon>Ostariophysi</taxon>
        <taxon>Characiformes</taxon>
        <taxon>Characoidei</taxon>
        <taxon>Acestrorhamphidae</taxon>
        <taxon>Acestrorhamphinae</taxon>
        <taxon>Astyanax</taxon>
    </lineage>
</organism>
<evidence type="ECO:0000256" key="1">
    <source>
        <dbReference type="ARBA" id="ARBA00004141"/>
    </source>
</evidence>
<dbReference type="InterPro" id="IPR019372">
    <property type="entry name" value="LHFPL"/>
</dbReference>
<feature type="transmembrane region" description="Helical" evidence="5">
    <location>
        <begin position="94"/>
        <end position="117"/>
    </location>
</feature>
<dbReference type="AlphaFoldDB" id="A0A8B9LSD1"/>
<keyword evidence="2 5" id="KW-0812">Transmembrane</keyword>
<evidence type="ECO:0000313" key="6">
    <source>
        <dbReference type="Ensembl" id="ENSAMXP00005055175.1"/>
    </source>
</evidence>
<feature type="transmembrane region" description="Helical" evidence="5">
    <location>
        <begin position="174"/>
        <end position="194"/>
    </location>
</feature>
<accession>A0A8B9LSD1</accession>
<dbReference type="GO" id="GO:0050974">
    <property type="term" value="P:detection of mechanical stimulus involved in sensory perception"/>
    <property type="evidence" value="ECO:0007669"/>
    <property type="project" value="TreeGrafter"/>
</dbReference>